<feature type="domain" description="TauD/TfdA-like" evidence="5">
    <location>
        <begin position="44"/>
        <end position="333"/>
    </location>
</feature>
<evidence type="ECO:0000256" key="4">
    <source>
        <dbReference type="ARBA" id="ARBA00023194"/>
    </source>
</evidence>
<dbReference type="SUPFAM" id="SSF51197">
    <property type="entry name" value="Clavaminate synthase-like"/>
    <property type="match status" value="1"/>
</dbReference>
<dbReference type="AlphaFoldDB" id="A0A101N3M1"/>
<evidence type="ECO:0000256" key="1">
    <source>
        <dbReference type="ARBA" id="ARBA00001954"/>
    </source>
</evidence>
<protein>
    <recommendedName>
        <fullName evidence="5">TauD/TfdA-like domain-containing protein</fullName>
    </recommendedName>
</protein>
<evidence type="ECO:0000259" key="5">
    <source>
        <dbReference type="Pfam" id="PF02668"/>
    </source>
</evidence>
<evidence type="ECO:0000256" key="2">
    <source>
        <dbReference type="ARBA" id="ARBA00023002"/>
    </source>
</evidence>
<proteinExistence type="predicted"/>
<evidence type="ECO:0000313" key="7">
    <source>
        <dbReference type="Proteomes" id="UP000053039"/>
    </source>
</evidence>
<comment type="caution">
    <text evidence="6">The sequence shown here is derived from an EMBL/GenBank/DDBJ whole genome shotgun (WGS) entry which is preliminary data.</text>
</comment>
<dbReference type="GO" id="GO:0017000">
    <property type="term" value="P:antibiotic biosynthetic process"/>
    <property type="evidence" value="ECO:0007669"/>
    <property type="project" value="UniProtKB-KW"/>
</dbReference>
<dbReference type="RefSeq" id="WP_031048272.1">
    <property type="nucleotide sequence ID" value="NZ_KQ948148.1"/>
</dbReference>
<keyword evidence="4" id="KW-0045">Antibiotic biosynthesis</keyword>
<dbReference type="InterPro" id="IPR050411">
    <property type="entry name" value="AlphaKG_dependent_hydroxylases"/>
</dbReference>
<keyword evidence="3" id="KW-0408">Iron</keyword>
<dbReference type="InterPro" id="IPR042098">
    <property type="entry name" value="TauD-like_sf"/>
</dbReference>
<dbReference type="Pfam" id="PF02668">
    <property type="entry name" value="TauD"/>
    <property type="match status" value="1"/>
</dbReference>
<name>A0A101N3M1_9ACTN</name>
<dbReference type="OrthoDB" id="9769888at2"/>
<evidence type="ECO:0000313" key="6">
    <source>
        <dbReference type="EMBL" id="KUM85933.1"/>
    </source>
</evidence>
<dbReference type="Gene3D" id="3.60.130.10">
    <property type="entry name" value="Clavaminate synthase-like"/>
    <property type="match status" value="1"/>
</dbReference>
<accession>A0A101N3M1</accession>
<gene>
    <name evidence="6" type="ORF">AQI94_23045</name>
</gene>
<organism evidence="6 7">
    <name type="scientific">Streptomyces pseudovenezuelae</name>
    <dbReference type="NCBI Taxonomy" id="67350"/>
    <lineage>
        <taxon>Bacteria</taxon>
        <taxon>Bacillati</taxon>
        <taxon>Actinomycetota</taxon>
        <taxon>Actinomycetes</taxon>
        <taxon>Kitasatosporales</taxon>
        <taxon>Streptomycetaceae</taxon>
        <taxon>Streptomyces</taxon>
        <taxon>Streptomyces aurantiacus group</taxon>
    </lineage>
</organism>
<keyword evidence="2" id="KW-0560">Oxidoreductase</keyword>
<dbReference type="GO" id="GO:0016491">
    <property type="term" value="F:oxidoreductase activity"/>
    <property type="evidence" value="ECO:0007669"/>
    <property type="project" value="UniProtKB-KW"/>
</dbReference>
<dbReference type="Proteomes" id="UP000053039">
    <property type="component" value="Unassembled WGS sequence"/>
</dbReference>
<dbReference type="PANTHER" id="PTHR10696">
    <property type="entry name" value="GAMMA-BUTYROBETAINE HYDROXYLASE-RELATED"/>
    <property type="match status" value="1"/>
</dbReference>
<dbReference type="PANTHER" id="PTHR10696:SF56">
    <property type="entry name" value="TAUD_TFDA-LIKE DOMAIN-CONTAINING PROTEIN"/>
    <property type="match status" value="1"/>
</dbReference>
<dbReference type="EMBL" id="LMWM01000027">
    <property type="protein sequence ID" value="KUM85933.1"/>
    <property type="molecule type" value="Genomic_DNA"/>
</dbReference>
<dbReference type="InterPro" id="IPR003819">
    <property type="entry name" value="TauD/TfdA-like"/>
</dbReference>
<reference evidence="6 7" key="1">
    <citation type="submission" date="2015-10" db="EMBL/GenBank/DDBJ databases">
        <title>Draft genome sequence of Streptomyces pseudovenezuelae DSM 40212, type strain for the species Streptomyces pseudovenezuelae.</title>
        <authorList>
            <person name="Ruckert C."/>
            <person name="Winkler A."/>
            <person name="Kalinowski J."/>
            <person name="Kampfer P."/>
            <person name="Glaeser S."/>
        </authorList>
    </citation>
    <scope>NUCLEOTIDE SEQUENCE [LARGE SCALE GENOMIC DNA]</scope>
    <source>
        <strain evidence="6 7">DSM 40212</strain>
    </source>
</reference>
<evidence type="ECO:0000256" key="3">
    <source>
        <dbReference type="ARBA" id="ARBA00023004"/>
    </source>
</evidence>
<sequence>MTATSPTGVRGIRRRVAVSGTQELVSVSHSRHSVISVVAPTAPSVDLVHWVGTNRSRVEALLGERGAVLFRGFPVSDAEDFHAVVKSWSPELLNYTYGSTPRSRADVAGVYTSTEYPADQTIPQHNEMAYARIWPTHLWFYCHRAAVAGGATPLADSRRVAARLDRSLLDEFARRGVRYVRNYGTGFDLSWQQAFETGDRAEVEALCRAQGIEFTWYGDEQLRTSQICQAVIRHPVTGAELWFNQAHLFHTSALPAEVSAELLDGDPADIPRQVYFGDGEPIEDAVLDEVRAAFDAETVREPWQEGDVLLIDNMLVSHGRDPYEGPRRVLVAMTDEHNGSQNECTGE</sequence>
<comment type="cofactor">
    <cofactor evidence="1">
        <name>Fe(2+)</name>
        <dbReference type="ChEBI" id="CHEBI:29033"/>
    </cofactor>
</comment>